<evidence type="ECO:0000313" key="8">
    <source>
        <dbReference type="EMBL" id="CAB3238231.1"/>
    </source>
</evidence>
<protein>
    <recommendedName>
        <fullName evidence="7">Peptidase C1A papain C-terminal domain-containing protein</fullName>
    </recommendedName>
</protein>
<feature type="domain" description="Peptidase C1A papain C-terminal" evidence="7">
    <location>
        <begin position="78"/>
        <end position="279"/>
    </location>
</feature>
<dbReference type="EMBL" id="CADEBC010000497">
    <property type="protein sequence ID" value="CAB3238231.1"/>
    <property type="molecule type" value="Genomic_DNA"/>
</dbReference>
<dbReference type="Proteomes" id="UP000494106">
    <property type="component" value="Unassembled WGS sequence"/>
</dbReference>
<keyword evidence="6" id="KW-0732">Signal</keyword>
<comment type="similarity">
    <text evidence="1">Belongs to the peptidase C1 family.</text>
</comment>
<dbReference type="PANTHER" id="PTHR12411">
    <property type="entry name" value="CYSTEINE PROTEASE FAMILY C1-RELATED"/>
    <property type="match status" value="1"/>
</dbReference>
<evidence type="ECO:0000259" key="7">
    <source>
        <dbReference type="SMART" id="SM00645"/>
    </source>
</evidence>
<dbReference type="Pfam" id="PF00112">
    <property type="entry name" value="Peptidase_C1"/>
    <property type="match status" value="2"/>
</dbReference>
<dbReference type="InterPro" id="IPR013128">
    <property type="entry name" value="Peptidase_C1A"/>
</dbReference>
<organism evidence="8 9">
    <name type="scientific">Arctia plantaginis</name>
    <name type="common">Wood tiger moth</name>
    <name type="synonym">Phalaena plantaginis</name>
    <dbReference type="NCBI Taxonomy" id="874455"/>
    <lineage>
        <taxon>Eukaryota</taxon>
        <taxon>Metazoa</taxon>
        <taxon>Ecdysozoa</taxon>
        <taxon>Arthropoda</taxon>
        <taxon>Hexapoda</taxon>
        <taxon>Insecta</taxon>
        <taxon>Pterygota</taxon>
        <taxon>Neoptera</taxon>
        <taxon>Endopterygota</taxon>
        <taxon>Lepidoptera</taxon>
        <taxon>Glossata</taxon>
        <taxon>Ditrysia</taxon>
        <taxon>Noctuoidea</taxon>
        <taxon>Erebidae</taxon>
        <taxon>Arctiinae</taxon>
        <taxon>Arctia</taxon>
    </lineage>
</organism>
<proteinExistence type="inferred from homology"/>
<evidence type="ECO:0000256" key="1">
    <source>
        <dbReference type="ARBA" id="ARBA00008455"/>
    </source>
</evidence>
<evidence type="ECO:0000256" key="5">
    <source>
        <dbReference type="ARBA" id="ARBA00023157"/>
    </source>
</evidence>
<gene>
    <name evidence="8" type="ORF">APLA_LOCUS7351</name>
</gene>
<keyword evidence="9" id="KW-1185">Reference proteome</keyword>
<evidence type="ECO:0000256" key="3">
    <source>
        <dbReference type="ARBA" id="ARBA00022801"/>
    </source>
</evidence>
<dbReference type="InterPro" id="IPR000169">
    <property type="entry name" value="Pept_cys_AS"/>
</dbReference>
<dbReference type="InterPro" id="IPR038765">
    <property type="entry name" value="Papain-like_cys_pep_sf"/>
</dbReference>
<dbReference type="OrthoDB" id="3789175at2759"/>
<name>A0A8S1A0X7_ARCPL</name>
<dbReference type="GO" id="GO:0008234">
    <property type="term" value="F:cysteine-type peptidase activity"/>
    <property type="evidence" value="ECO:0007669"/>
    <property type="project" value="UniProtKB-KW"/>
</dbReference>
<evidence type="ECO:0000256" key="4">
    <source>
        <dbReference type="ARBA" id="ARBA00022807"/>
    </source>
</evidence>
<sequence length="288" mass="33797">MILVTVVALLTKMAACKDMEVHEKFLTMDRKAFIKYFNSQNFSWKITDYNRTFQYRCLESPIGDERLPRECNVLLQDLPKNFDAREKWPQCETIKEIYNQGHCGSCWTFGAANSASDRTYHVCDGGFPYFAFSFWQKEGLVTNKCKPYDIEKLNKNTCEKECVDRNISYTKDKHYAEKVYQLDNDVDCIKSELAQNGPIQASFVVFEDFPDYRKGIYEHKFGRGIGQHSVRVIGYGVEDDKEYWLVANSWSENWGEKGYFRIKVKQPDVGFEKLCLLVYRRINFNISF</sequence>
<dbReference type="PROSITE" id="PS00640">
    <property type="entry name" value="THIOL_PROTEASE_ASN"/>
    <property type="match status" value="1"/>
</dbReference>
<evidence type="ECO:0000313" key="9">
    <source>
        <dbReference type="Proteomes" id="UP000494106"/>
    </source>
</evidence>
<reference evidence="8 9" key="1">
    <citation type="submission" date="2020-04" db="EMBL/GenBank/DDBJ databases">
        <authorList>
            <person name="Wallbank WR R."/>
            <person name="Pardo Diaz C."/>
            <person name="Kozak K."/>
            <person name="Martin S."/>
            <person name="Jiggins C."/>
            <person name="Moest M."/>
            <person name="Warren A I."/>
            <person name="Byers J.R.P. K."/>
            <person name="Montejo-Kovacevich G."/>
            <person name="Yen C E."/>
        </authorList>
    </citation>
    <scope>NUCLEOTIDE SEQUENCE [LARGE SCALE GENOMIC DNA]</scope>
</reference>
<dbReference type="Gene3D" id="3.90.70.10">
    <property type="entry name" value="Cysteine proteinases"/>
    <property type="match status" value="1"/>
</dbReference>
<feature type="chain" id="PRO_5035919090" description="Peptidase C1A papain C-terminal domain-containing protein" evidence="6">
    <location>
        <begin position="17"/>
        <end position="288"/>
    </location>
</feature>
<keyword evidence="3" id="KW-0378">Hydrolase</keyword>
<feature type="signal peptide" evidence="6">
    <location>
        <begin position="1"/>
        <end position="16"/>
    </location>
</feature>
<dbReference type="SMART" id="SM00645">
    <property type="entry name" value="Pept_C1"/>
    <property type="match status" value="1"/>
</dbReference>
<accession>A0A8S1A0X7</accession>
<dbReference type="InterPro" id="IPR000668">
    <property type="entry name" value="Peptidase_C1A_C"/>
</dbReference>
<evidence type="ECO:0000256" key="6">
    <source>
        <dbReference type="SAM" id="SignalP"/>
    </source>
</evidence>
<dbReference type="PROSITE" id="PS00639">
    <property type="entry name" value="THIOL_PROTEASE_HIS"/>
    <property type="match status" value="1"/>
</dbReference>
<dbReference type="PRINTS" id="PR00705">
    <property type="entry name" value="PAPAIN"/>
</dbReference>
<comment type="caution">
    <text evidence="8">The sequence shown here is derived from an EMBL/GenBank/DDBJ whole genome shotgun (WGS) entry which is preliminary data.</text>
</comment>
<dbReference type="GO" id="GO:0006508">
    <property type="term" value="P:proteolysis"/>
    <property type="evidence" value="ECO:0007669"/>
    <property type="project" value="UniProtKB-KW"/>
</dbReference>
<dbReference type="SUPFAM" id="SSF54001">
    <property type="entry name" value="Cysteine proteinases"/>
    <property type="match status" value="1"/>
</dbReference>
<dbReference type="Gene3D" id="1.20.5.170">
    <property type="match status" value="1"/>
</dbReference>
<dbReference type="PROSITE" id="PS00139">
    <property type="entry name" value="THIOL_PROTEASE_CYS"/>
    <property type="match status" value="1"/>
</dbReference>
<dbReference type="InterPro" id="IPR025661">
    <property type="entry name" value="Pept_asp_AS"/>
</dbReference>
<keyword evidence="5" id="KW-1015">Disulfide bond</keyword>
<dbReference type="AlphaFoldDB" id="A0A8S1A0X7"/>
<evidence type="ECO:0000256" key="2">
    <source>
        <dbReference type="ARBA" id="ARBA00022670"/>
    </source>
</evidence>
<keyword evidence="4" id="KW-0788">Thiol protease</keyword>
<keyword evidence="2" id="KW-0645">Protease</keyword>
<dbReference type="InterPro" id="IPR025660">
    <property type="entry name" value="Pept_his_AS"/>
</dbReference>